<evidence type="ECO:0000313" key="1">
    <source>
        <dbReference type="EMBL" id="QHD69595.1"/>
    </source>
</evidence>
<gene>
    <name evidence="1" type="ORF">GS397_22835</name>
</gene>
<organism evidence="1 2">
    <name type="scientific">Sphingobium yanoikuyae</name>
    <name type="common">Sphingomonas yanoikuyae</name>
    <dbReference type="NCBI Taxonomy" id="13690"/>
    <lineage>
        <taxon>Bacteria</taxon>
        <taxon>Pseudomonadati</taxon>
        <taxon>Pseudomonadota</taxon>
        <taxon>Alphaproteobacteria</taxon>
        <taxon>Sphingomonadales</taxon>
        <taxon>Sphingomonadaceae</taxon>
        <taxon>Sphingobium</taxon>
    </lineage>
</organism>
<accession>A0A6P1GLY8</accession>
<dbReference type="EMBL" id="CP047218">
    <property type="protein sequence ID" value="QHD69595.1"/>
    <property type="molecule type" value="Genomic_DNA"/>
</dbReference>
<dbReference type="AlphaFoldDB" id="A0A6P1GLY8"/>
<proteinExistence type="predicted"/>
<name>A0A6P1GLY8_SPHYA</name>
<dbReference type="Proteomes" id="UP000464086">
    <property type="component" value="Chromosome"/>
</dbReference>
<evidence type="ECO:0008006" key="3">
    <source>
        <dbReference type="Google" id="ProtNLM"/>
    </source>
</evidence>
<dbReference type="RefSeq" id="WP_159367724.1">
    <property type="nucleotide sequence ID" value="NZ_CP047218.1"/>
</dbReference>
<evidence type="ECO:0000313" key="2">
    <source>
        <dbReference type="Proteomes" id="UP000464086"/>
    </source>
</evidence>
<reference evidence="1 2" key="1">
    <citation type="submission" date="2019-12" db="EMBL/GenBank/DDBJ databases">
        <title>Functional and genomic insights into the Sphingobium yanoikuyae YC-JY1, a bacterium efficiently degrading bisphenol A.</title>
        <authorList>
            <person name="Jia Y."/>
            <person name="Li X."/>
            <person name="Wang J."/>
            <person name="Eltoukhy A."/>
            <person name="Lamraoui I."/>
            <person name="Yan Y."/>
        </authorList>
    </citation>
    <scope>NUCLEOTIDE SEQUENCE [LARGE SCALE GENOMIC DNA]</scope>
    <source>
        <strain evidence="1 2">YC-JY1</strain>
    </source>
</reference>
<sequence length="123" mass="13127">MHPLGPTIARISAVLVASVVVGACDRASTTPGVSAHEKHSTLKTIAQRIMYCDDGTRANVALSDDGLKIAVTWLPRGRPEILRANSDGDQFRNDQSRAVVEGGTLAFLRGGNVRVCHRTPGDH</sequence>
<protein>
    <recommendedName>
        <fullName evidence="3">C-type lysozyme inhibitor domain-containing protein</fullName>
    </recommendedName>
</protein>